<organism evidence="2 3">
    <name type="scientific">Malus domestica</name>
    <name type="common">Apple</name>
    <name type="synonym">Pyrus malus</name>
    <dbReference type="NCBI Taxonomy" id="3750"/>
    <lineage>
        <taxon>Eukaryota</taxon>
        <taxon>Viridiplantae</taxon>
        <taxon>Streptophyta</taxon>
        <taxon>Embryophyta</taxon>
        <taxon>Tracheophyta</taxon>
        <taxon>Spermatophyta</taxon>
        <taxon>Magnoliopsida</taxon>
        <taxon>eudicotyledons</taxon>
        <taxon>Gunneridae</taxon>
        <taxon>Pentapetalae</taxon>
        <taxon>rosids</taxon>
        <taxon>fabids</taxon>
        <taxon>Rosales</taxon>
        <taxon>Rosaceae</taxon>
        <taxon>Amygdaloideae</taxon>
        <taxon>Maleae</taxon>
        <taxon>Malus</taxon>
    </lineage>
</organism>
<comment type="caution">
    <text evidence="2">The sequence shown here is derived from an EMBL/GenBank/DDBJ whole genome shotgun (WGS) entry which is preliminary data.</text>
</comment>
<sequence length="110" mass="12231">MALRSKVEQDEVVVARFRGRTSVCLVQGLSPSQHSSSSPRPRPSAAPSSALPRSQADPLGLSLPPSMHQPLHIYVFRHITPHPEAFIAKRYIWLTSTIIGHKINPILYDE</sequence>
<feature type="compositionally biased region" description="Low complexity" evidence="1">
    <location>
        <begin position="29"/>
        <end position="56"/>
    </location>
</feature>
<keyword evidence="3" id="KW-1185">Reference proteome</keyword>
<dbReference type="AlphaFoldDB" id="A0A498IX64"/>
<accession>A0A498IX64</accession>
<dbReference type="Proteomes" id="UP000290289">
    <property type="component" value="Chromosome 10"/>
</dbReference>
<name>A0A498IX64_MALDO</name>
<gene>
    <name evidence="2" type="ORF">DVH24_017106</name>
</gene>
<evidence type="ECO:0000256" key="1">
    <source>
        <dbReference type="SAM" id="MobiDB-lite"/>
    </source>
</evidence>
<reference evidence="2 3" key="1">
    <citation type="submission" date="2018-10" db="EMBL/GenBank/DDBJ databases">
        <title>A high-quality apple genome assembly.</title>
        <authorList>
            <person name="Hu J."/>
        </authorList>
    </citation>
    <scope>NUCLEOTIDE SEQUENCE [LARGE SCALE GENOMIC DNA]</scope>
    <source>
        <strain evidence="3">cv. HFTH1</strain>
        <tissue evidence="2">Young leaf</tissue>
    </source>
</reference>
<evidence type="ECO:0000313" key="2">
    <source>
        <dbReference type="EMBL" id="RXH86053.1"/>
    </source>
</evidence>
<evidence type="ECO:0000313" key="3">
    <source>
        <dbReference type="Proteomes" id="UP000290289"/>
    </source>
</evidence>
<dbReference type="EMBL" id="RDQH01000336">
    <property type="protein sequence ID" value="RXH86053.1"/>
    <property type="molecule type" value="Genomic_DNA"/>
</dbReference>
<protein>
    <submittedName>
        <fullName evidence="2">Uncharacterized protein</fullName>
    </submittedName>
</protein>
<proteinExistence type="predicted"/>
<feature type="region of interest" description="Disordered" evidence="1">
    <location>
        <begin position="28"/>
        <end position="63"/>
    </location>
</feature>